<accession>A0ABY8QR55</accession>
<dbReference type="InterPro" id="IPR045851">
    <property type="entry name" value="AMP-bd_C_sf"/>
</dbReference>
<evidence type="ECO:0000259" key="1">
    <source>
        <dbReference type="Pfam" id="PF00501"/>
    </source>
</evidence>
<dbReference type="InterPro" id="IPR000873">
    <property type="entry name" value="AMP-dep_synth/lig_dom"/>
</dbReference>
<protein>
    <submittedName>
        <fullName evidence="3">Long-chain fatty acid--CoA ligase</fullName>
    </submittedName>
</protein>
<dbReference type="InterPro" id="IPR042099">
    <property type="entry name" value="ANL_N_sf"/>
</dbReference>
<dbReference type="Pfam" id="PF00501">
    <property type="entry name" value="AMP-binding"/>
    <property type="match status" value="1"/>
</dbReference>
<keyword evidence="3" id="KW-0436">Ligase</keyword>
<proteinExistence type="predicted"/>
<dbReference type="PANTHER" id="PTHR43767:SF12">
    <property type="entry name" value="AMP-DEPENDENT SYNTHETASE AND LIGASE"/>
    <property type="match status" value="1"/>
</dbReference>
<dbReference type="Pfam" id="PF13193">
    <property type="entry name" value="AMP-binding_C"/>
    <property type="match status" value="1"/>
</dbReference>
<dbReference type="EMBL" id="CP090958">
    <property type="protein sequence ID" value="WGW10721.1"/>
    <property type="molecule type" value="Genomic_DNA"/>
</dbReference>
<dbReference type="PROSITE" id="PS00455">
    <property type="entry name" value="AMP_BINDING"/>
    <property type="match status" value="1"/>
</dbReference>
<evidence type="ECO:0000259" key="2">
    <source>
        <dbReference type="Pfam" id="PF13193"/>
    </source>
</evidence>
<dbReference type="CDD" id="cd05936">
    <property type="entry name" value="FC-FACS_FadD_like"/>
    <property type="match status" value="1"/>
</dbReference>
<reference evidence="3 4" key="1">
    <citation type="submission" date="2023-05" db="EMBL/GenBank/DDBJ databases">
        <title>Lithophilousrod everest ZFBP1038 complete genpme.</title>
        <authorList>
            <person name="Tian M."/>
        </authorList>
    </citation>
    <scope>NUCLEOTIDE SEQUENCE [LARGE SCALE GENOMIC DNA]</scope>
    <source>
        <strain evidence="3 4">ZFBP1038</strain>
    </source>
</reference>
<evidence type="ECO:0000313" key="4">
    <source>
        <dbReference type="Proteomes" id="UP001209083"/>
    </source>
</evidence>
<organism evidence="3 4">
    <name type="scientific">Saxibacter everestensis</name>
    <dbReference type="NCBI Taxonomy" id="2909229"/>
    <lineage>
        <taxon>Bacteria</taxon>
        <taxon>Bacillati</taxon>
        <taxon>Actinomycetota</taxon>
        <taxon>Actinomycetes</taxon>
        <taxon>Micrococcales</taxon>
        <taxon>Brevibacteriaceae</taxon>
        <taxon>Saxibacter</taxon>
    </lineage>
</organism>
<name>A0ABY8QR55_9MICO</name>
<dbReference type="GO" id="GO:0016874">
    <property type="term" value="F:ligase activity"/>
    <property type="evidence" value="ECO:0007669"/>
    <property type="project" value="UniProtKB-KW"/>
</dbReference>
<keyword evidence="4" id="KW-1185">Reference proteome</keyword>
<dbReference type="InterPro" id="IPR050237">
    <property type="entry name" value="ATP-dep_AMP-bd_enzyme"/>
</dbReference>
<dbReference type="Gene3D" id="3.30.300.30">
    <property type="match status" value="1"/>
</dbReference>
<dbReference type="Proteomes" id="UP001209083">
    <property type="component" value="Chromosome"/>
</dbReference>
<dbReference type="RefSeq" id="WP_349637503.1">
    <property type="nucleotide sequence ID" value="NZ_CP090958.1"/>
</dbReference>
<dbReference type="InterPro" id="IPR020845">
    <property type="entry name" value="AMP-binding_CS"/>
</dbReference>
<feature type="domain" description="AMP-binding enzyme C-terminal" evidence="2">
    <location>
        <begin position="415"/>
        <end position="498"/>
    </location>
</feature>
<feature type="domain" description="AMP-dependent synthetase/ligase" evidence="1">
    <location>
        <begin position="14"/>
        <end position="365"/>
    </location>
</feature>
<dbReference type="InterPro" id="IPR025110">
    <property type="entry name" value="AMP-bd_C"/>
</dbReference>
<dbReference type="SUPFAM" id="SSF56801">
    <property type="entry name" value="Acetyl-CoA synthetase-like"/>
    <property type="match status" value="1"/>
</dbReference>
<gene>
    <name evidence="3" type="ORF">LWF01_11335</name>
</gene>
<sequence>MPTVAANLANNLQLAAERRPDNIAIKLDDLTLTYSALNGFSMKVAGFLRAKEISAGERVALITPNVPHVPALYYGILRLGGIVVPMNPLLKAREILYHLKDSGASIVLAWETFAEEAGKAAEELGIEVVVVDSGQFMQRVSEATPITEITEQDDDDTAVVLYTSGTTGQPKGASLTHLNMRRNAEVSVNLMRITEDDVVFGGLPLFHVFGQTCAMNATIVAQSTLTLLPKFDPVKALEIVVRDGVSVFLGVPTMYVAILRTPSRESTDVSKWRVAVSGGSALPVEVLREFGAVFPSVTMIEGYGLSETSPVVCFNQLDVGQKAGSIGTPVEGVELRVVDPDGNDVPQGEVGEIAVRGHAVMKGYWNRPEATAAAIPDGWFRTGDLARIDQDGFFFIVDRTKDMILRGGYNVYPREIEEVLYTHPAIAEAAVVGRSDDLHGEEIVAVIALKAEAAADDDEARARLCEEIREFAKERVAAYKYPREVRIVDELPKGPTGKILKREISAG</sequence>
<dbReference type="Gene3D" id="3.40.50.12780">
    <property type="entry name" value="N-terminal domain of ligase-like"/>
    <property type="match status" value="1"/>
</dbReference>
<dbReference type="PANTHER" id="PTHR43767">
    <property type="entry name" value="LONG-CHAIN-FATTY-ACID--COA LIGASE"/>
    <property type="match status" value="1"/>
</dbReference>
<evidence type="ECO:0000313" key="3">
    <source>
        <dbReference type="EMBL" id="WGW10721.1"/>
    </source>
</evidence>